<proteinExistence type="predicted"/>
<evidence type="ECO:0000313" key="2">
    <source>
        <dbReference type="Proteomes" id="UP001626550"/>
    </source>
</evidence>
<comment type="caution">
    <text evidence="1">The sequence shown here is derived from an EMBL/GenBank/DDBJ whole genome shotgun (WGS) entry which is preliminary data.</text>
</comment>
<evidence type="ECO:0000313" key="1">
    <source>
        <dbReference type="EMBL" id="KAL3320008.1"/>
    </source>
</evidence>
<dbReference type="Proteomes" id="UP001626550">
    <property type="component" value="Unassembled WGS sequence"/>
</dbReference>
<name>A0ABD2QKP2_9PLAT</name>
<organism evidence="1 2">
    <name type="scientific">Cichlidogyrus casuarinus</name>
    <dbReference type="NCBI Taxonomy" id="1844966"/>
    <lineage>
        <taxon>Eukaryota</taxon>
        <taxon>Metazoa</taxon>
        <taxon>Spiralia</taxon>
        <taxon>Lophotrochozoa</taxon>
        <taxon>Platyhelminthes</taxon>
        <taxon>Monogenea</taxon>
        <taxon>Monopisthocotylea</taxon>
        <taxon>Dactylogyridea</taxon>
        <taxon>Ancyrocephalidae</taxon>
        <taxon>Cichlidogyrus</taxon>
    </lineage>
</organism>
<reference evidence="1 2" key="1">
    <citation type="submission" date="2024-11" db="EMBL/GenBank/DDBJ databases">
        <title>Adaptive evolution of stress response genes in parasites aligns with host niche diversity.</title>
        <authorList>
            <person name="Hahn C."/>
            <person name="Resl P."/>
        </authorList>
    </citation>
    <scope>NUCLEOTIDE SEQUENCE [LARGE SCALE GENOMIC DNA]</scope>
    <source>
        <strain evidence="1">EGGRZ-B1_66</strain>
        <tissue evidence="1">Body</tissue>
    </source>
</reference>
<dbReference type="EMBL" id="JBJKFK010000083">
    <property type="protein sequence ID" value="KAL3320008.1"/>
    <property type="molecule type" value="Genomic_DNA"/>
</dbReference>
<dbReference type="AlphaFoldDB" id="A0ABD2QKP2"/>
<keyword evidence="2" id="KW-1185">Reference proteome</keyword>
<sequence>MRRCAMTTDSCDEQNLRQFVEETGTFGLTHVWALKENSEKVLELMFMIVPDVKLWINGYKNESISINDETIYQDLEDTHDIYKQKSRVDLDILNAYIKGMGLVLGLASKEFSERLSSETRKTAEELCENVFKNIDGKTSEWLNELNQISNEWSAAQTAGHHIRVTEDHCCYVLTFLRRFAMTTDSCDEEDLRQFVEETGTFGLTHAWALKENSEKVLELMFMIVPDITLWIDTKMSQYQ</sequence>
<accession>A0ABD2QKP2</accession>
<protein>
    <submittedName>
        <fullName evidence="1">Uncharacterized protein</fullName>
    </submittedName>
</protein>
<gene>
    <name evidence="1" type="ORF">Ciccas_001309</name>
</gene>